<evidence type="ECO:0000313" key="3">
    <source>
        <dbReference type="Proteomes" id="UP001066276"/>
    </source>
</evidence>
<dbReference type="AlphaFoldDB" id="A0AAV7QYR4"/>
<dbReference type="Proteomes" id="UP001066276">
    <property type="component" value="Chromosome 6"/>
</dbReference>
<proteinExistence type="predicted"/>
<keyword evidence="3" id="KW-1185">Reference proteome</keyword>
<feature type="compositionally biased region" description="Polar residues" evidence="1">
    <location>
        <begin position="20"/>
        <end position="35"/>
    </location>
</feature>
<accession>A0AAV7QYR4</accession>
<name>A0AAV7QYR4_PLEWA</name>
<dbReference type="EMBL" id="JANPWB010000010">
    <property type="protein sequence ID" value="KAJ1144572.1"/>
    <property type="molecule type" value="Genomic_DNA"/>
</dbReference>
<sequence>MRGCIVRCVQQKRCEGRFQNKVTRQSAQTRSSAPHSGSRRKLGCWCPLIPLLGLPIIMRHRTFTTSGKHTQTTSIHLVPTLWKVAVKQWEGQLQRLATEKDLSED</sequence>
<comment type="caution">
    <text evidence="2">The sequence shown here is derived from an EMBL/GenBank/DDBJ whole genome shotgun (WGS) entry which is preliminary data.</text>
</comment>
<feature type="region of interest" description="Disordered" evidence="1">
    <location>
        <begin position="20"/>
        <end position="42"/>
    </location>
</feature>
<protein>
    <submittedName>
        <fullName evidence="2">Uncharacterized protein</fullName>
    </submittedName>
</protein>
<gene>
    <name evidence="2" type="ORF">NDU88_010870</name>
</gene>
<evidence type="ECO:0000256" key="1">
    <source>
        <dbReference type="SAM" id="MobiDB-lite"/>
    </source>
</evidence>
<organism evidence="2 3">
    <name type="scientific">Pleurodeles waltl</name>
    <name type="common">Iberian ribbed newt</name>
    <dbReference type="NCBI Taxonomy" id="8319"/>
    <lineage>
        <taxon>Eukaryota</taxon>
        <taxon>Metazoa</taxon>
        <taxon>Chordata</taxon>
        <taxon>Craniata</taxon>
        <taxon>Vertebrata</taxon>
        <taxon>Euteleostomi</taxon>
        <taxon>Amphibia</taxon>
        <taxon>Batrachia</taxon>
        <taxon>Caudata</taxon>
        <taxon>Salamandroidea</taxon>
        <taxon>Salamandridae</taxon>
        <taxon>Pleurodelinae</taxon>
        <taxon>Pleurodeles</taxon>
    </lineage>
</organism>
<evidence type="ECO:0000313" key="2">
    <source>
        <dbReference type="EMBL" id="KAJ1144572.1"/>
    </source>
</evidence>
<reference evidence="2" key="1">
    <citation type="journal article" date="2022" name="bioRxiv">
        <title>Sequencing and chromosome-scale assembly of the giantPleurodeles waltlgenome.</title>
        <authorList>
            <person name="Brown T."/>
            <person name="Elewa A."/>
            <person name="Iarovenko S."/>
            <person name="Subramanian E."/>
            <person name="Araus A.J."/>
            <person name="Petzold A."/>
            <person name="Susuki M."/>
            <person name="Suzuki K.-i.T."/>
            <person name="Hayashi T."/>
            <person name="Toyoda A."/>
            <person name="Oliveira C."/>
            <person name="Osipova E."/>
            <person name="Leigh N.D."/>
            <person name="Simon A."/>
            <person name="Yun M.H."/>
        </authorList>
    </citation>
    <scope>NUCLEOTIDE SEQUENCE</scope>
    <source>
        <strain evidence="2">20211129_DDA</strain>
        <tissue evidence="2">Liver</tissue>
    </source>
</reference>